<accession>A0A8D2KZJ8</accession>
<dbReference type="GO" id="GO:0046330">
    <property type="term" value="P:positive regulation of JNK cascade"/>
    <property type="evidence" value="ECO:0007669"/>
    <property type="project" value="InterPro"/>
</dbReference>
<evidence type="ECO:0000256" key="10">
    <source>
        <dbReference type="SAM" id="Phobius"/>
    </source>
</evidence>
<evidence type="ECO:0000256" key="5">
    <source>
        <dbReference type="ARBA" id="ARBA00023136"/>
    </source>
</evidence>
<organism evidence="12 13">
    <name type="scientific">Varanus komodoensis</name>
    <name type="common">Komodo dragon</name>
    <dbReference type="NCBI Taxonomy" id="61221"/>
    <lineage>
        <taxon>Eukaryota</taxon>
        <taxon>Metazoa</taxon>
        <taxon>Chordata</taxon>
        <taxon>Craniata</taxon>
        <taxon>Vertebrata</taxon>
        <taxon>Euteleostomi</taxon>
        <taxon>Lepidosauria</taxon>
        <taxon>Squamata</taxon>
        <taxon>Bifurcata</taxon>
        <taxon>Unidentata</taxon>
        <taxon>Episquamata</taxon>
        <taxon>Toxicofera</taxon>
        <taxon>Anguimorpha</taxon>
        <taxon>Paleoanguimorpha</taxon>
        <taxon>Varanoidea</taxon>
        <taxon>Varanidae</taxon>
        <taxon>Varanus</taxon>
    </lineage>
</organism>
<dbReference type="InterPro" id="IPR022319">
    <property type="entry name" value="TNFR_27"/>
</dbReference>
<dbReference type="GO" id="GO:0005031">
    <property type="term" value="F:tumor necrosis factor receptor activity"/>
    <property type="evidence" value="ECO:0007669"/>
    <property type="project" value="InterPro"/>
</dbReference>
<feature type="repeat" description="TNFR-Cys" evidence="9">
    <location>
        <begin position="2"/>
        <end position="41"/>
    </location>
</feature>
<dbReference type="GO" id="GO:0005886">
    <property type="term" value="C:plasma membrane"/>
    <property type="evidence" value="ECO:0007669"/>
    <property type="project" value="InterPro"/>
</dbReference>
<evidence type="ECO:0000256" key="3">
    <source>
        <dbReference type="ARBA" id="ARBA00022737"/>
    </source>
</evidence>
<keyword evidence="4 10" id="KW-1133">Transmembrane helix</keyword>
<name>A0A8D2KZJ8_VARKO</name>
<feature type="disulfide bond" evidence="9">
    <location>
        <begin position="18"/>
        <end position="31"/>
    </location>
</feature>
<evidence type="ECO:0000256" key="1">
    <source>
        <dbReference type="ARBA" id="ARBA00004167"/>
    </source>
</evidence>
<protein>
    <submittedName>
        <fullName evidence="12">Ectodysplasin A2 receptor</fullName>
    </submittedName>
</protein>
<keyword evidence="13" id="KW-1185">Reference proteome</keyword>
<dbReference type="PROSITE" id="PS00652">
    <property type="entry name" value="TNFR_NGFR_1"/>
    <property type="match status" value="2"/>
</dbReference>
<keyword evidence="3" id="KW-0677">Repeat</keyword>
<proteinExistence type="predicted"/>
<keyword evidence="5 10" id="KW-0472">Membrane</keyword>
<dbReference type="SMART" id="SM00208">
    <property type="entry name" value="TNFR"/>
    <property type="match status" value="2"/>
</dbReference>
<evidence type="ECO:0000256" key="2">
    <source>
        <dbReference type="ARBA" id="ARBA00022692"/>
    </source>
</evidence>
<evidence type="ECO:0000256" key="7">
    <source>
        <dbReference type="ARBA" id="ARBA00023170"/>
    </source>
</evidence>
<evidence type="ECO:0000256" key="8">
    <source>
        <dbReference type="ARBA" id="ARBA00023180"/>
    </source>
</evidence>
<evidence type="ECO:0000256" key="4">
    <source>
        <dbReference type="ARBA" id="ARBA00022989"/>
    </source>
</evidence>
<dbReference type="PANTHER" id="PTHR12120:SF8">
    <property type="entry name" value="TUMOR NECROSIS FACTOR RECEPTOR SUPERFAMILY MEMBER 27"/>
    <property type="match status" value="1"/>
</dbReference>
<dbReference type="InterPro" id="IPR001368">
    <property type="entry name" value="TNFR/NGFR_Cys_rich_reg"/>
</dbReference>
<comment type="subcellular location">
    <subcellularLocation>
        <location evidence="1">Membrane</location>
        <topology evidence="1">Single-pass membrane protein</topology>
    </subcellularLocation>
</comment>
<dbReference type="AlphaFoldDB" id="A0A8D2KZJ8"/>
<keyword evidence="2 10" id="KW-0812">Transmembrane</keyword>
<reference evidence="12" key="1">
    <citation type="submission" date="2025-08" db="UniProtKB">
        <authorList>
            <consortium name="Ensembl"/>
        </authorList>
    </citation>
    <scope>IDENTIFICATION</scope>
</reference>
<keyword evidence="6 9" id="KW-1015">Disulfide bond</keyword>
<keyword evidence="8" id="KW-0325">Glycoprotein</keyword>
<sequence length="466" mass="49766">MDCGESEYLDARGSCRPCQECGPGLELSKECGYGEGGSAQCAPCHPRRFKEAWGPHGCRPCLSCSLINRVPKSNCSATSDATCGECLPGFYSKTQIGGFQDLECIPCTKQTPSSELQCHSGARLVRMESPPAAGQDLALVVLTSSALVILVLVLLTVSFLYCQRFWKSQCQRVFLRSQTLPGQRVVFQASAVSADFPSQEPLSDPCCLDIRSSSPSCRPLEGPAEAVPFIAETDVPGLRLPIPQPDLGLSGLIKISPKAALARGRLETRPLIRNSGCSDCSSGSSFFPECRQDPGGDLDHPAPLSSCATESQHHWPHAPVECTELDLQTFSARAELQATSRREDPGNGAEQAGFTGRQQPAAGTLARLVADSGQEPFPSFRTPHLSDGVSLSSLRDFPVGGLPESLLLCLGLELEPPSCLGSGGFFKYLADSGNPLLVLILAQALQKLQRFDALLLLYNHVAGSET</sequence>
<feature type="domain" description="TNFR-Cys" evidence="11">
    <location>
        <begin position="2"/>
        <end position="41"/>
    </location>
</feature>
<dbReference type="PANTHER" id="PTHR12120">
    <property type="entry name" value="TNFR-CYS DOMAIN-CONTAINING PROTEIN"/>
    <property type="match status" value="1"/>
</dbReference>
<feature type="transmembrane region" description="Helical" evidence="10">
    <location>
        <begin position="137"/>
        <end position="162"/>
    </location>
</feature>
<dbReference type="Gene3D" id="2.10.50.10">
    <property type="entry name" value="Tumor Necrosis Factor Receptor, subunit A, domain 2"/>
    <property type="match status" value="1"/>
</dbReference>
<dbReference type="Proteomes" id="UP000694545">
    <property type="component" value="Unplaced"/>
</dbReference>
<evidence type="ECO:0000256" key="6">
    <source>
        <dbReference type="ARBA" id="ARBA00023157"/>
    </source>
</evidence>
<evidence type="ECO:0000313" key="12">
    <source>
        <dbReference type="Ensembl" id="ENSVKKP00000014528.1"/>
    </source>
</evidence>
<dbReference type="PROSITE" id="PS50050">
    <property type="entry name" value="TNFR_NGFR_2"/>
    <property type="match status" value="1"/>
</dbReference>
<evidence type="ECO:0000259" key="11">
    <source>
        <dbReference type="PROSITE" id="PS50050"/>
    </source>
</evidence>
<dbReference type="PRINTS" id="PR01973">
    <property type="entry name" value="TNFACTORR27"/>
</dbReference>
<evidence type="ECO:0000256" key="9">
    <source>
        <dbReference type="PROSITE-ProRule" id="PRU00206"/>
    </source>
</evidence>
<keyword evidence="7" id="KW-0675">Receptor</keyword>
<dbReference type="InterPro" id="IPR047526">
    <property type="entry name" value="TNR19/27/EDAR"/>
</dbReference>
<dbReference type="GO" id="GO:0043123">
    <property type="term" value="P:positive regulation of canonical NF-kappaB signal transduction"/>
    <property type="evidence" value="ECO:0007669"/>
    <property type="project" value="InterPro"/>
</dbReference>
<comment type="caution">
    <text evidence="9">Lacks conserved residue(s) required for the propagation of feature annotation.</text>
</comment>
<dbReference type="Ensembl" id="ENSVKKT00000014881.1">
    <property type="protein sequence ID" value="ENSVKKP00000014528.1"/>
    <property type="gene ID" value="ENSVKKG00000009991.1"/>
</dbReference>
<dbReference type="OMA" id="ECIPCTD"/>
<reference evidence="12" key="2">
    <citation type="submission" date="2025-09" db="UniProtKB">
        <authorList>
            <consortium name="Ensembl"/>
        </authorList>
    </citation>
    <scope>IDENTIFICATION</scope>
</reference>
<evidence type="ECO:0000313" key="13">
    <source>
        <dbReference type="Proteomes" id="UP000694545"/>
    </source>
</evidence>